<accession>A0A398B905</accession>
<protein>
    <recommendedName>
        <fullName evidence="3">Radical SAM protein</fullName>
    </recommendedName>
</protein>
<proteinExistence type="predicted"/>
<dbReference type="AlphaFoldDB" id="A0A398B905"/>
<evidence type="ECO:0000313" key="1">
    <source>
        <dbReference type="EMBL" id="RID86465.1"/>
    </source>
</evidence>
<reference evidence="1 2" key="1">
    <citation type="submission" date="2018-08" db="EMBL/GenBank/DDBJ databases">
        <title>Bacillus jemisoniae sp. nov., Bacillus chryseoplanitiae sp. nov., Bacillus resnikiae sp. nov., and Bacillus frankliniae sp. nov., isolated from Viking spacecraft and associated surfaces.</title>
        <authorList>
            <person name="Seuylemezian A."/>
            <person name="Vaishampayan P."/>
        </authorList>
    </citation>
    <scope>NUCLEOTIDE SEQUENCE [LARGE SCALE GENOMIC DNA]</scope>
    <source>
        <strain evidence="1 2">MA001</strain>
    </source>
</reference>
<sequence length="104" mass="12331">MSELFVFDERLGIALPSLSQDWDEYEHDVQQQILLQWENIRGSIPDRIRDLESIINQKQDALSNENNFSRSCELNTEIAEIASIINDLWLWYRTNQHISSKRHT</sequence>
<evidence type="ECO:0000313" key="2">
    <source>
        <dbReference type="Proteomes" id="UP000266016"/>
    </source>
</evidence>
<dbReference type="RefSeq" id="WP_119116855.1">
    <property type="nucleotide sequence ID" value="NZ_QWVS01000015.1"/>
</dbReference>
<dbReference type="EMBL" id="QWVS01000015">
    <property type="protein sequence ID" value="RID86465.1"/>
    <property type="molecule type" value="Genomic_DNA"/>
</dbReference>
<evidence type="ECO:0008006" key="3">
    <source>
        <dbReference type="Google" id="ProtNLM"/>
    </source>
</evidence>
<organism evidence="1 2">
    <name type="scientific">Peribacillus asahii</name>
    <dbReference type="NCBI Taxonomy" id="228899"/>
    <lineage>
        <taxon>Bacteria</taxon>
        <taxon>Bacillati</taxon>
        <taxon>Bacillota</taxon>
        <taxon>Bacilli</taxon>
        <taxon>Bacillales</taxon>
        <taxon>Bacillaceae</taxon>
        <taxon>Peribacillus</taxon>
    </lineage>
</organism>
<name>A0A398B905_9BACI</name>
<dbReference type="Proteomes" id="UP000266016">
    <property type="component" value="Unassembled WGS sequence"/>
</dbReference>
<keyword evidence="2" id="KW-1185">Reference proteome</keyword>
<comment type="caution">
    <text evidence="1">The sequence shown here is derived from an EMBL/GenBank/DDBJ whole genome shotgun (WGS) entry which is preliminary data.</text>
</comment>
<gene>
    <name evidence="1" type="ORF">D1953_09045</name>
</gene>